<dbReference type="STRING" id="54.SAMN02745121_06365"/>
<evidence type="ECO:0000313" key="1">
    <source>
        <dbReference type="EMBL" id="SFE98289.1"/>
    </source>
</evidence>
<keyword evidence="2" id="KW-1185">Reference proteome</keyword>
<evidence type="ECO:0000313" key="2">
    <source>
        <dbReference type="Proteomes" id="UP000199400"/>
    </source>
</evidence>
<name>A0A1I2EZU8_9BACT</name>
<proteinExistence type="predicted"/>
<dbReference type="EMBL" id="FOMX01000024">
    <property type="protein sequence ID" value="SFE98289.1"/>
    <property type="molecule type" value="Genomic_DNA"/>
</dbReference>
<sequence length="327" mass="35203">MAARGQNSGQPTWGVYLDGLVEEHGSLAAVAERMAALHGWREDVDSITRALRRLRLRGSLPGGKWGDRLLRTFGLPAGVDARLRFMGSYHSRFVDLPVPLCTDLVQLWDRPPTSESRAGRLWLSLARATLALRARQPAEAATHLGTAKQLAADDAAAQIELALGESLLDSRARPTSVSTALAPVPELLRALTGPDADCLRARYVGQVSHALNHAGRIDEAEALHFALPDTTTTHPFARSRRANGLAYARFRHGDLAAALEHARLAARHAGDAGHVRLRAMALLMVVRVAAGTAEAEDALARARTIAHALEDATLLSRCDAAQRGRLP</sequence>
<dbReference type="OrthoDB" id="5510480at2"/>
<accession>A0A1I2EZU8</accession>
<gene>
    <name evidence="1" type="ORF">SAMN02745121_06365</name>
</gene>
<protein>
    <recommendedName>
        <fullName evidence="3">Tetratricopeptide repeat-containing protein</fullName>
    </recommendedName>
</protein>
<reference evidence="2" key="1">
    <citation type="submission" date="2016-10" db="EMBL/GenBank/DDBJ databases">
        <authorList>
            <person name="Varghese N."/>
            <person name="Submissions S."/>
        </authorList>
    </citation>
    <scope>NUCLEOTIDE SEQUENCE [LARGE SCALE GENOMIC DNA]</scope>
    <source>
        <strain evidence="2">ATCC 25963</strain>
    </source>
</reference>
<organism evidence="1 2">
    <name type="scientific">Nannocystis exedens</name>
    <dbReference type="NCBI Taxonomy" id="54"/>
    <lineage>
        <taxon>Bacteria</taxon>
        <taxon>Pseudomonadati</taxon>
        <taxon>Myxococcota</taxon>
        <taxon>Polyangia</taxon>
        <taxon>Nannocystales</taxon>
        <taxon>Nannocystaceae</taxon>
        <taxon>Nannocystis</taxon>
    </lineage>
</organism>
<dbReference type="RefSeq" id="WP_096327777.1">
    <property type="nucleotide sequence ID" value="NZ_FOMX01000024.1"/>
</dbReference>
<dbReference type="Proteomes" id="UP000199400">
    <property type="component" value="Unassembled WGS sequence"/>
</dbReference>
<evidence type="ECO:0008006" key="3">
    <source>
        <dbReference type="Google" id="ProtNLM"/>
    </source>
</evidence>
<dbReference type="AlphaFoldDB" id="A0A1I2EZU8"/>